<feature type="region of interest" description="Disordered" evidence="1">
    <location>
        <begin position="47"/>
        <end position="72"/>
    </location>
</feature>
<dbReference type="EMBL" id="GBEZ01021431">
    <property type="protein sequence ID" value="JAC65315.1"/>
    <property type="molecule type" value="Transcribed_RNA"/>
</dbReference>
<gene>
    <name evidence="2" type="ORF">TSPGSL018_16301</name>
</gene>
<accession>A0A061R3N9</accession>
<reference evidence="2" key="1">
    <citation type="submission" date="2014-05" db="EMBL/GenBank/DDBJ databases">
        <title>The transcriptome of the halophilic microalga Tetraselmis sp. GSL018 isolated from the Great Salt Lake, Utah.</title>
        <authorList>
            <person name="Jinkerson R.E."/>
            <person name="D'Adamo S."/>
            <person name="Posewitz M.C."/>
        </authorList>
    </citation>
    <scope>NUCLEOTIDE SEQUENCE</scope>
    <source>
        <strain evidence="2">GSL018</strain>
    </source>
</reference>
<feature type="non-terminal residue" evidence="2">
    <location>
        <position position="1"/>
    </location>
</feature>
<protein>
    <submittedName>
        <fullName evidence="2">Uncharacterized protein</fullName>
    </submittedName>
</protein>
<proteinExistence type="predicted"/>
<feature type="non-terminal residue" evidence="2">
    <location>
        <position position="72"/>
    </location>
</feature>
<sequence>PSAAAPNTWRQRCHCQTPRPPFPPCQWGAHVGAAWCWPGLLLDQSADGNLLPISDPSNRGAQSAHPMAHPKP</sequence>
<organism evidence="2">
    <name type="scientific">Tetraselmis sp. GSL018</name>
    <dbReference type="NCBI Taxonomy" id="582737"/>
    <lineage>
        <taxon>Eukaryota</taxon>
        <taxon>Viridiplantae</taxon>
        <taxon>Chlorophyta</taxon>
        <taxon>core chlorophytes</taxon>
        <taxon>Chlorodendrophyceae</taxon>
        <taxon>Chlorodendrales</taxon>
        <taxon>Chlorodendraceae</taxon>
        <taxon>Tetraselmis</taxon>
    </lineage>
</organism>
<dbReference type="AlphaFoldDB" id="A0A061R3N9"/>
<evidence type="ECO:0000256" key="1">
    <source>
        <dbReference type="SAM" id="MobiDB-lite"/>
    </source>
</evidence>
<name>A0A061R3N9_9CHLO</name>
<evidence type="ECO:0000313" key="2">
    <source>
        <dbReference type="EMBL" id="JAC65315.1"/>
    </source>
</evidence>